<protein>
    <recommendedName>
        <fullName evidence="3">Lipoprotein</fullName>
    </recommendedName>
</protein>
<proteinExistence type="predicted"/>
<dbReference type="EMBL" id="JAFGIX010000007">
    <property type="protein sequence ID" value="MBN1571842.1"/>
    <property type="molecule type" value="Genomic_DNA"/>
</dbReference>
<evidence type="ECO:0000313" key="2">
    <source>
        <dbReference type="Proteomes" id="UP000809273"/>
    </source>
</evidence>
<evidence type="ECO:0008006" key="3">
    <source>
        <dbReference type="Google" id="ProtNLM"/>
    </source>
</evidence>
<sequence length="186" mass="22030">MKNLYYSVLIALLILMIGGCATTQPKSASYYLSEDYFKEVASEEKGIVMDNYYDVIRHLSNKDFKGVIKSATDGIDSIPKYRSMFAFFYAMRGYSYIILYKLDKGMEDINNLENIDKDSLYIPCLYTYYYMSYAPFFSDPNVHYLKALEYLEKWRETKPKNYFETFLYDSKRISDIERTIREGMNK</sequence>
<name>A0A9D8KCZ2_9DELT</name>
<reference evidence="1" key="2">
    <citation type="submission" date="2021-01" db="EMBL/GenBank/DDBJ databases">
        <authorList>
            <person name="Hahn C.R."/>
            <person name="Youssef N.H."/>
            <person name="Elshahed M."/>
        </authorList>
    </citation>
    <scope>NUCLEOTIDE SEQUENCE</scope>
    <source>
        <strain evidence="1">Zod_Metabat.24</strain>
    </source>
</reference>
<dbReference type="SUPFAM" id="SSF48452">
    <property type="entry name" value="TPR-like"/>
    <property type="match status" value="1"/>
</dbReference>
<dbReference type="Proteomes" id="UP000809273">
    <property type="component" value="Unassembled WGS sequence"/>
</dbReference>
<reference evidence="1" key="1">
    <citation type="journal article" date="2021" name="Environ. Microbiol.">
        <title>Genomic characterization of three novel Desulfobacterota classes expand the metabolic and phylogenetic diversity of the phylum.</title>
        <authorList>
            <person name="Murphy C.L."/>
            <person name="Biggerstaff J."/>
            <person name="Eichhorn A."/>
            <person name="Ewing E."/>
            <person name="Shahan R."/>
            <person name="Soriano D."/>
            <person name="Stewart S."/>
            <person name="VanMol K."/>
            <person name="Walker R."/>
            <person name="Walters P."/>
            <person name="Elshahed M.S."/>
            <person name="Youssef N.H."/>
        </authorList>
    </citation>
    <scope>NUCLEOTIDE SEQUENCE</scope>
    <source>
        <strain evidence="1">Zod_Metabat.24</strain>
    </source>
</reference>
<accession>A0A9D8KCZ2</accession>
<dbReference type="PROSITE" id="PS51257">
    <property type="entry name" value="PROKAR_LIPOPROTEIN"/>
    <property type="match status" value="1"/>
</dbReference>
<dbReference type="AlphaFoldDB" id="A0A9D8KCZ2"/>
<dbReference type="InterPro" id="IPR011990">
    <property type="entry name" value="TPR-like_helical_dom_sf"/>
</dbReference>
<organism evidence="1 2">
    <name type="scientific">Candidatus Zymogenus saltonus</name>
    <dbReference type="NCBI Taxonomy" id="2844893"/>
    <lineage>
        <taxon>Bacteria</taxon>
        <taxon>Deltaproteobacteria</taxon>
        <taxon>Candidatus Zymogenia</taxon>
        <taxon>Candidatus Zymogeniales</taxon>
        <taxon>Candidatus Zymogenaceae</taxon>
        <taxon>Candidatus Zymogenus</taxon>
    </lineage>
</organism>
<comment type="caution">
    <text evidence="1">The sequence shown here is derived from an EMBL/GenBank/DDBJ whole genome shotgun (WGS) entry which is preliminary data.</text>
</comment>
<evidence type="ECO:0000313" key="1">
    <source>
        <dbReference type="EMBL" id="MBN1571842.1"/>
    </source>
</evidence>
<gene>
    <name evidence="1" type="ORF">JW984_01460</name>
</gene>